<reference evidence="1" key="1">
    <citation type="submission" date="2019-04" db="EMBL/GenBank/DDBJ databases">
        <title>Microbes associate with the intestines of laboratory mice.</title>
        <authorList>
            <person name="Navarre W."/>
            <person name="Wong E."/>
            <person name="Huang K.C."/>
            <person name="Tropini C."/>
            <person name="Ng K."/>
            <person name="Yu B."/>
        </authorList>
    </citation>
    <scope>NUCLEOTIDE SEQUENCE</scope>
    <source>
        <strain evidence="1">NM86_A22</strain>
    </source>
</reference>
<comment type="caution">
    <text evidence="1">The sequence shown here is derived from an EMBL/GenBank/DDBJ whole genome shotgun (WGS) entry which is preliminary data.</text>
</comment>
<organism evidence="1 2">
    <name type="scientific">Muribaculum caecicola</name>
    <dbReference type="NCBI Taxonomy" id="3038144"/>
    <lineage>
        <taxon>Bacteria</taxon>
        <taxon>Pseudomonadati</taxon>
        <taxon>Bacteroidota</taxon>
        <taxon>Bacteroidia</taxon>
        <taxon>Bacteroidales</taxon>
        <taxon>Muribaculaceae</taxon>
        <taxon>Muribaculum</taxon>
    </lineage>
</organism>
<dbReference type="Proteomes" id="UP000305401">
    <property type="component" value="Unassembled WGS sequence"/>
</dbReference>
<gene>
    <name evidence="1" type="ORF">E5990_05160</name>
</gene>
<accession>A0AC61S699</accession>
<evidence type="ECO:0000313" key="2">
    <source>
        <dbReference type="Proteomes" id="UP000305401"/>
    </source>
</evidence>
<protein>
    <submittedName>
        <fullName evidence="1">Phosphotransferase</fullName>
    </submittedName>
</protein>
<name>A0AC61S699_9BACT</name>
<proteinExistence type="predicted"/>
<dbReference type="EMBL" id="SSTG01000045">
    <property type="protein sequence ID" value="THG52527.1"/>
    <property type="molecule type" value="Genomic_DNA"/>
</dbReference>
<evidence type="ECO:0000313" key="1">
    <source>
        <dbReference type="EMBL" id="THG52527.1"/>
    </source>
</evidence>
<keyword evidence="2" id="KW-1185">Reference proteome</keyword>
<sequence>MESLKEFETALKNLYYKCMMHECVNLEKLPGAGSNRTYYRLTGDNGRTAIGTVCKNLQENQTFVNLSELLGYDNELNVPQIYGTSGSCYLQSDLGDKSLFDYISERDNAGNLSEKAADLIRKTIRMLPDFQWVNHLNNRKYHIEACFDMQFVMWDLNYFKYCFLKPSGIDFDEKRLEYDFRQLADRIIKIQPQVLVMRDFQSRNIMIVDDKKPYVIDFQGALMGPCQYDLVSFLWQVRAGFSPEFREEMIEEYLLRASRYLNIKREQFMSGLNLMVVFRTMQVLGAYGFRGLVEGKPHFLKSLYPAIKQLEQIVAKGLLDDFPYLKQIFCDVSRSDKFRIIQPDTDKLLVRINSFGFRKSGIPTDFSGNGGGFVFDCRALPNPGKYNEYSQLTGMDGDVVKFLEKHDTVKEFLESVFNLANMSVARYMERGFKDLMINFGCTGGQHRSVYCAEKLAQYIGERYDVEIILTHVEQGVVKKIQAGL</sequence>